<dbReference type="AlphaFoldDB" id="A0A5B7I411"/>
<evidence type="ECO:0000313" key="3">
    <source>
        <dbReference type="Proteomes" id="UP000324222"/>
    </source>
</evidence>
<gene>
    <name evidence="2" type="ORF">E2C01_070645</name>
</gene>
<accession>A0A5B7I411</accession>
<dbReference type="Proteomes" id="UP000324222">
    <property type="component" value="Unassembled WGS sequence"/>
</dbReference>
<proteinExistence type="predicted"/>
<protein>
    <submittedName>
        <fullName evidence="2">Uncharacterized protein</fullName>
    </submittedName>
</protein>
<dbReference type="OrthoDB" id="6376548at2759"/>
<comment type="caution">
    <text evidence="2">The sequence shown here is derived from an EMBL/GenBank/DDBJ whole genome shotgun (WGS) entry which is preliminary data.</text>
</comment>
<reference evidence="2 3" key="1">
    <citation type="submission" date="2019-05" db="EMBL/GenBank/DDBJ databases">
        <title>Another draft genome of Portunus trituberculatus and its Hox gene families provides insights of decapod evolution.</title>
        <authorList>
            <person name="Jeong J.-H."/>
            <person name="Song I."/>
            <person name="Kim S."/>
            <person name="Choi T."/>
            <person name="Kim D."/>
            <person name="Ryu S."/>
            <person name="Kim W."/>
        </authorList>
    </citation>
    <scope>NUCLEOTIDE SEQUENCE [LARGE SCALE GENOMIC DNA]</scope>
    <source>
        <tissue evidence="2">Muscle</tissue>
    </source>
</reference>
<evidence type="ECO:0000256" key="1">
    <source>
        <dbReference type="SAM" id="MobiDB-lite"/>
    </source>
</evidence>
<sequence>MPLPSDLWVTTRTVAARHFPAAKTSKHNPIPSEHRSSSTSPPSLPLPPRRPAVASAPTLPAFAPRADYVKLAFREHPSVETKLRCLADINRTFQLQRDLAEVKMAAVTSRFVYIARHRQDIVERVTKGGFLTLTLDVQDSPERPRKYPNYLVTRYPVDVDPSLALELPGFHSAKFPSRRWPHQSHSCELEPA</sequence>
<evidence type="ECO:0000313" key="2">
    <source>
        <dbReference type="EMBL" id="MPC76237.1"/>
    </source>
</evidence>
<dbReference type="EMBL" id="VSRR010042909">
    <property type="protein sequence ID" value="MPC76237.1"/>
    <property type="molecule type" value="Genomic_DNA"/>
</dbReference>
<feature type="region of interest" description="Disordered" evidence="1">
    <location>
        <begin position="18"/>
        <end position="52"/>
    </location>
</feature>
<keyword evidence="3" id="KW-1185">Reference proteome</keyword>
<organism evidence="2 3">
    <name type="scientific">Portunus trituberculatus</name>
    <name type="common">Swimming crab</name>
    <name type="synonym">Neptunus trituberculatus</name>
    <dbReference type="NCBI Taxonomy" id="210409"/>
    <lineage>
        <taxon>Eukaryota</taxon>
        <taxon>Metazoa</taxon>
        <taxon>Ecdysozoa</taxon>
        <taxon>Arthropoda</taxon>
        <taxon>Crustacea</taxon>
        <taxon>Multicrustacea</taxon>
        <taxon>Malacostraca</taxon>
        <taxon>Eumalacostraca</taxon>
        <taxon>Eucarida</taxon>
        <taxon>Decapoda</taxon>
        <taxon>Pleocyemata</taxon>
        <taxon>Brachyura</taxon>
        <taxon>Eubrachyura</taxon>
        <taxon>Portunoidea</taxon>
        <taxon>Portunidae</taxon>
        <taxon>Portuninae</taxon>
        <taxon>Portunus</taxon>
    </lineage>
</organism>
<name>A0A5B7I411_PORTR</name>